<keyword evidence="2" id="KW-0813">Transport</keyword>
<dbReference type="InterPro" id="IPR010290">
    <property type="entry name" value="TM_effector"/>
</dbReference>
<comment type="caution">
    <text evidence="8">The sequence shown here is derived from an EMBL/GenBank/DDBJ whole genome shotgun (WGS) entry which is preliminary data.</text>
</comment>
<name>A0A4Q0T6J9_9BACT</name>
<dbReference type="InterPro" id="IPR036259">
    <property type="entry name" value="MFS_trans_sf"/>
</dbReference>
<reference evidence="8 9" key="1">
    <citation type="submission" date="2018-11" db="EMBL/GenBank/DDBJ databases">
        <authorList>
            <person name="Mardanov A.V."/>
            <person name="Ravin N.V."/>
            <person name="Dedysh S.N."/>
        </authorList>
    </citation>
    <scope>NUCLEOTIDE SEQUENCE [LARGE SCALE GENOMIC DNA]</scope>
    <source>
        <strain evidence="8 9">AF10</strain>
    </source>
</reference>
<feature type="transmembrane region" description="Helical" evidence="7">
    <location>
        <begin position="300"/>
        <end position="317"/>
    </location>
</feature>
<evidence type="ECO:0000256" key="2">
    <source>
        <dbReference type="ARBA" id="ARBA00022448"/>
    </source>
</evidence>
<feature type="transmembrane region" description="Helical" evidence="7">
    <location>
        <begin position="323"/>
        <end position="343"/>
    </location>
</feature>
<dbReference type="PANTHER" id="PTHR23513">
    <property type="entry name" value="INTEGRAL MEMBRANE EFFLUX PROTEIN-RELATED"/>
    <property type="match status" value="1"/>
</dbReference>
<feature type="transmembrane region" description="Helical" evidence="7">
    <location>
        <begin position="236"/>
        <end position="260"/>
    </location>
</feature>
<keyword evidence="3" id="KW-1003">Cell membrane</keyword>
<gene>
    <name evidence="8" type="ORF">GRAN_1038</name>
</gene>
<reference evidence="9" key="2">
    <citation type="submission" date="2019-02" db="EMBL/GenBank/DDBJ databases">
        <title>Granulicella sibirica sp. nov., a psychrotolerant acidobacterium isolated from an organic soil layer in forested tundra, West Siberia.</title>
        <authorList>
            <person name="Oshkin I.Y."/>
            <person name="Kulichevskaya I.S."/>
            <person name="Rijpstra W.I.C."/>
            <person name="Sinninghe Damste J.S."/>
            <person name="Rakitin A.L."/>
            <person name="Ravin N.V."/>
            <person name="Dedysh S.N."/>
        </authorList>
    </citation>
    <scope>NUCLEOTIDE SEQUENCE [LARGE SCALE GENOMIC DNA]</scope>
    <source>
        <strain evidence="9">AF10</strain>
    </source>
</reference>
<evidence type="ECO:0000313" key="8">
    <source>
        <dbReference type="EMBL" id="RXH57728.1"/>
    </source>
</evidence>
<feature type="transmembrane region" description="Helical" evidence="7">
    <location>
        <begin position="272"/>
        <end position="293"/>
    </location>
</feature>
<dbReference type="GO" id="GO:0005886">
    <property type="term" value="C:plasma membrane"/>
    <property type="evidence" value="ECO:0007669"/>
    <property type="project" value="UniProtKB-SubCell"/>
</dbReference>
<dbReference type="Proteomes" id="UP000289437">
    <property type="component" value="Unassembled WGS sequence"/>
</dbReference>
<dbReference type="Gene3D" id="1.20.1250.20">
    <property type="entry name" value="MFS general substrate transporter like domains"/>
    <property type="match status" value="1"/>
</dbReference>
<dbReference type="Pfam" id="PF05977">
    <property type="entry name" value="MFS_3"/>
    <property type="match status" value="1"/>
</dbReference>
<feature type="transmembrane region" description="Helical" evidence="7">
    <location>
        <begin position="188"/>
        <end position="207"/>
    </location>
</feature>
<feature type="transmembrane region" description="Helical" evidence="7">
    <location>
        <begin position="86"/>
        <end position="106"/>
    </location>
</feature>
<protein>
    <submittedName>
        <fullName evidence="8">Major facilitator superfamily (MFS) transporter</fullName>
    </submittedName>
</protein>
<evidence type="ECO:0000256" key="4">
    <source>
        <dbReference type="ARBA" id="ARBA00022692"/>
    </source>
</evidence>
<dbReference type="PANTHER" id="PTHR23513:SF9">
    <property type="entry name" value="ENTEROBACTIN EXPORTER ENTS"/>
    <property type="match status" value="1"/>
</dbReference>
<evidence type="ECO:0000256" key="5">
    <source>
        <dbReference type="ARBA" id="ARBA00022989"/>
    </source>
</evidence>
<organism evidence="8 9">
    <name type="scientific">Granulicella sibirica</name>
    <dbReference type="NCBI Taxonomy" id="2479048"/>
    <lineage>
        <taxon>Bacteria</taxon>
        <taxon>Pseudomonadati</taxon>
        <taxon>Acidobacteriota</taxon>
        <taxon>Terriglobia</taxon>
        <taxon>Terriglobales</taxon>
        <taxon>Acidobacteriaceae</taxon>
        <taxon>Granulicella</taxon>
    </lineage>
</organism>
<keyword evidence="9" id="KW-1185">Reference proteome</keyword>
<accession>A0A4Q0T6J9</accession>
<evidence type="ECO:0000256" key="3">
    <source>
        <dbReference type="ARBA" id="ARBA00022475"/>
    </source>
</evidence>
<sequence>MADGEKRGKLAAGSAFGSKDFVLYQAARLLVILGAEAQSVAVAWHVYQITHSALALGYTGLALFVPGLFFVLPAGHIADRYDRRMVILACYTLQAICSSVLLWLGLHPGQHIWPIYLVLFGIGTGRAFSGPAASALLPSLVPKEHFVNAVTWGATIFQTANIAGPALGGILFTLRFSGAIGRWNGPPIVYGFTVLMLCGFLILIGMIHPKMVVNEKKAFSLDTMLAGLEYVWSTKLLLGSISLDLFAVLLGGAVALLPIFSEDILHAGPRGLGLLRAMPSMGALAVSLILTIWPIQRRAGIRMLTCVAIFGFATVVFGLSRNLWVSLVALVAIGASDMVSVVIRSSVLQLATPPEMRGRVSAVNWLFVGASNEFGEFESGVTAHWFGAVRAVVFGGIGSLLVTAGASVLFPRLRNADQLTAESLMESNWEQSIAEPAD</sequence>
<comment type="subcellular location">
    <subcellularLocation>
        <location evidence="1">Cell membrane</location>
        <topology evidence="1">Multi-pass membrane protein</topology>
    </subcellularLocation>
</comment>
<dbReference type="SUPFAM" id="SSF103473">
    <property type="entry name" value="MFS general substrate transporter"/>
    <property type="match status" value="1"/>
</dbReference>
<evidence type="ECO:0000256" key="7">
    <source>
        <dbReference type="SAM" id="Phobius"/>
    </source>
</evidence>
<dbReference type="EMBL" id="RDSM01000001">
    <property type="protein sequence ID" value="RXH57728.1"/>
    <property type="molecule type" value="Genomic_DNA"/>
</dbReference>
<evidence type="ECO:0000256" key="6">
    <source>
        <dbReference type="ARBA" id="ARBA00023136"/>
    </source>
</evidence>
<keyword evidence="4 7" id="KW-0812">Transmembrane</keyword>
<feature type="transmembrane region" description="Helical" evidence="7">
    <location>
        <begin position="149"/>
        <end position="176"/>
    </location>
</feature>
<evidence type="ECO:0000256" key="1">
    <source>
        <dbReference type="ARBA" id="ARBA00004651"/>
    </source>
</evidence>
<dbReference type="CDD" id="cd06173">
    <property type="entry name" value="MFS_MefA_like"/>
    <property type="match status" value="1"/>
</dbReference>
<feature type="transmembrane region" description="Helical" evidence="7">
    <location>
        <begin position="112"/>
        <end position="137"/>
    </location>
</feature>
<feature type="transmembrane region" description="Helical" evidence="7">
    <location>
        <begin position="53"/>
        <end position="74"/>
    </location>
</feature>
<dbReference type="AlphaFoldDB" id="A0A4Q0T6J9"/>
<dbReference type="OrthoDB" id="9775268at2"/>
<proteinExistence type="predicted"/>
<evidence type="ECO:0000313" key="9">
    <source>
        <dbReference type="Proteomes" id="UP000289437"/>
    </source>
</evidence>
<keyword evidence="6 7" id="KW-0472">Membrane</keyword>
<dbReference type="RefSeq" id="WP_128911850.1">
    <property type="nucleotide sequence ID" value="NZ_RDSM01000001.1"/>
</dbReference>
<keyword evidence="5 7" id="KW-1133">Transmembrane helix</keyword>